<comment type="caution">
    <text evidence="4">The sequence shown here is derived from an EMBL/GenBank/DDBJ whole genome shotgun (WGS) entry which is preliminary data.</text>
</comment>
<protein>
    <submittedName>
        <fullName evidence="4">LytTR family two component transcriptional regulator</fullName>
    </submittedName>
</protein>
<dbReference type="PANTHER" id="PTHR37299:SF1">
    <property type="entry name" value="STAGE 0 SPORULATION PROTEIN A HOMOLOG"/>
    <property type="match status" value="1"/>
</dbReference>
<dbReference type="Gene3D" id="2.40.50.1020">
    <property type="entry name" value="LytTr DNA-binding domain"/>
    <property type="match status" value="1"/>
</dbReference>
<dbReference type="InterPro" id="IPR001789">
    <property type="entry name" value="Sig_transdc_resp-reg_receiver"/>
</dbReference>
<dbReference type="SMART" id="SM00448">
    <property type="entry name" value="REC"/>
    <property type="match status" value="1"/>
</dbReference>
<gene>
    <name evidence="4" type="ORF">LX99_04237</name>
</gene>
<keyword evidence="1" id="KW-0597">Phosphoprotein</keyword>
<evidence type="ECO:0000259" key="2">
    <source>
        <dbReference type="PROSITE" id="PS50110"/>
    </source>
</evidence>
<feature type="domain" description="Response regulatory" evidence="2">
    <location>
        <begin position="4"/>
        <end position="115"/>
    </location>
</feature>
<dbReference type="PROSITE" id="PS50110">
    <property type="entry name" value="RESPONSE_REGULATORY"/>
    <property type="match status" value="1"/>
</dbReference>
<dbReference type="Pfam" id="PF04397">
    <property type="entry name" value="LytTR"/>
    <property type="match status" value="1"/>
</dbReference>
<dbReference type="Gene3D" id="3.40.50.2300">
    <property type="match status" value="1"/>
</dbReference>
<dbReference type="InterPro" id="IPR011006">
    <property type="entry name" value="CheY-like_superfamily"/>
</dbReference>
<dbReference type="PANTHER" id="PTHR37299">
    <property type="entry name" value="TRANSCRIPTIONAL REGULATOR-RELATED"/>
    <property type="match status" value="1"/>
</dbReference>
<dbReference type="SMART" id="SM00850">
    <property type="entry name" value="LytTR"/>
    <property type="match status" value="1"/>
</dbReference>
<dbReference type="GO" id="GO:0000156">
    <property type="term" value="F:phosphorelay response regulator activity"/>
    <property type="evidence" value="ECO:0007669"/>
    <property type="project" value="InterPro"/>
</dbReference>
<reference evidence="4 5" key="1">
    <citation type="submission" date="2018-05" db="EMBL/GenBank/DDBJ databases">
        <title>Genomic Encyclopedia of Archaeal and Bacterial Type Strains, Phase II (KMG-II): from individual species to whole genera.</title>
        <authorList>
            <person name="Goeker M."/>
        </authorList>
    </citation>
    <scope>NUCLEOTIDE SEQUENCE [LARGE SCALE GENOMIC DNA]</scope>
    <source>
        <strain evidence="4 5">DSM 19975</strain>
    </source>
</reference>
<dbReference type="EMBL" id="QGHA01000011">
    <property type="protein sequence ID" value="PWK72907.1"/>
    <property type="molecule type" value="Genomic_DNA"/>
</dbReference>
<dbReference type="AlphaFoldDB" id="A0A316H1A3"/>
<dbReference type="RefSeq" id="WP_109609602.1">
    <property type="nucleotide sequence ID" value="NZ_QGHA01000011.1"/>
</dbReference>
<evidence type="ECO:0000256" key="1">
    <source>
        <dbReference type="PROSITE-ProRule" id="PRU00169"/>
    </source>
</evidence>
<dbReference type="SUPFAM" id="SSF52172">
    <property type="entry name" value="CheY-like"/>
    <property type="match status" value="1"/>
</dbReference>
<dbReference type="InterPro" id="IPR007492">
    <property type="entry name" value="LytTR_DNA-bd_dom"/>
</dbReference>
<evidence type="ECO:0000313" key="5">
    <source>
        <dbReference type="Proteomes" id="UP000245678"/>
    </source>
</evidence>
<name>A0A316H1A3_9SPHI</name>
<evidence type="ECO:0000313" key="4">
    <source>
        <dbReference type="EMBL" id="PWK72907.1"/>
    </source>
</evidence>
<accession>A0A316H1A3</accession>
<dbReference type="Proteomes" id="UP000245678">
    <property type="component" value="Unassembled WGS sequence"/>
</dbReference>
<proteinExistence type="predicted"/>
<dbReference type="InterPro" id="IPR046947">
    <property type="entry name" value="LytR-like"/>
</dbReference>
<organism evidence="4 5">
    <name type="scientific">Mucilaginibacter oryzae</name>
    <dbReference type="NCBI Taxonomy" id="468058"/>
    <lineage>
        <taxon>Bacteria</taxon>
        <taxon>Pseudomonadati</taxon>
        <taxon>Bacteroidota</taxon>
        <taxon>Sphingobacteriia</taxon>
        <taxon>Sphingobacteriales</taxon>
        <taxon>Sphingobacteriaceae</taxon>
        <taxon>Mucilaginibacter</taxon>
    </lineage>
</organism>
<dbReference type="PROSITE" id="PS50930">
    <property type="entry name" value="HTH_LYTTR"/>
    <property type="match status" value="1"/>
</dbReference>
<feature type="modified residue" description="4-aspartylphosphate" evidence="1">
    <location>
        <position position="55"/>
    </location>
</feature>
<dbReference type="GO" id="GO:0003677">
    <property type="term" value="F:DNA binding"/>
    <property type="evidence" value="ECO:0007669"/>
    <property type="project" value="InterPro"/>
</dbReference>
<sequence length="242" mass="27516">MTLTTYIVDDEAHAIDYLAAFIRKTPDLVLAGSDTDPVKALHDLKANPPMLVFLDVEMPALSGLDLASLIGGDIKVVLVTSFRQYGPEAFALKICDYLMKPFSYARFLECIQKVRDLYELKETEIKEREHLFVKGGQKDVYIKVPVNAILYARSAINYVEIQLADERIITYLTLTELMENLPAGQFSRVQRSHIVNRDRIRAIEQSDIRMENGELIPIGESYREEFMSTISPSLLISKRIRG</sequence>
<feature type="domain" description="HTH LytTR-type" evidence="3">
    <location>
        <begin position="142"/>
        <end position="232"/>
    </location>
</feature>
<evidence type="ECO:0000259" key="3">
    <source>
        <dbReference type="PROSITE" id="PS50930"/>
    </source>
</evidence>
<dbReference type="Pfam" id="PF00072">
    <property type="entry name" value="Response_reg"/>
    <property type="match status" value="1"/>
</dbReference>
<keyword evidence="5" id="KW-1185">Reference proteome</keyword>